<evidence type="ECO:0000313" key="1">
    <source>
        <dbReference type="EMBL" id="SEM73735.1"/>
    </source>
</evidence>
<dbReference type="EMBL" id="FOCF01000002">
    <property type="protein sequence ID" value="SEM73735.1"/>
    <property type="molecule type" value="Genomic_DNA"/>
</dbReference>
<protein>
    <submittedName>
        <fullName evidence="1">Uncharacterized protein</fullName>
    </submittedName>
</protein>
<organism evidence="1 2">
    <name type="scientific">Sphingomonas gellani</name>
    <dbReference type="NCBI Taxonomy" id="1166340"/>
    <lineage>
        <taxon>Bacteria</taxon>
        <taxon>Pseudomonadati</taxon>
        <taxon>Pseudomonadota</taxon>
        <taxon>Alphaproteobacteria</taxon>
        <taxon>Sphingomonadales</taxon>
        <taxon>Sphingomonadaceae</taxon>
        <taxon>Sphingomonas</taxon>
    </lineage>
</organism>
<dbReference type="STRING" id="1166340.SAMN05192583_1046"/>
<evidence type="ECO:0000313" key="2">
    <source>
        <dbReference type="Proteomes" id="UP000199206"/>
    </source>
</evidence>
<accession>A0A1H8ASQ6</accession>
<gene>
    <name evidence="1" type="ORF">SAMN05192583_1046</name>
</gene>
<sequence>MTADQPLGSSRRARLLCGGRRRITRAIPLSRNRYALLLRLWDRTYSADRRRRVYNIGWWLRYRRAYSFEAGSDQTPPRLASCLRGERKRDPVGPVEYYPATFNGDITRFRLRLHEIHSEFKGLRRQAADRARRRFWPSQAHTGRWLVLAQCLRTQRDDFRTKKIALGGSPACIAIRFRARCLPAARGGASRRVPTAASWLSGRGGRALAFDGIRLRVA</sequence>
<dbReference type="Proteomes" id="UP000199206">
    <property type="component" value="Unassembled WGS sequence"/>
</dbReference>
<proteinExistence type="predicted"/>
<name>A0A1H8ASQ6_9SPHN</name>
<reference evidence="2" key="1">
    <citation type="submission" date="2016-10" db="EMBL/GenBank/DDBJ databases">
        <authorList>
            <person name="Varghese N."/>
            <person name="Submissions S."/>
        </authorList>
    </citation>
    <scope>NUCLEOTIDE SEQUENCE [LARGE SCALE GENOMIC DNA]</scope>
    <source>
        <strain evidence="2">S6-262</strain>
    </source>
</reference>
<dbReference type="AlphaFoldDB" id="A0A1H8ASQ6"/>
<keyword evidence="2" id="KW-1185">Reference proteome</keyword>